<evidence type="ECO:0000313" key="1">
    <source>
        <dbReference type="EMBL" id="AKS45267.1"/>
    </source>
</evidence>
<dbReference type="Gene3D" id="2.60.40.10">
    <property type="entry name" value="Immunoglobulins"/>
    <property type="match status" value="3"/>
</dbReference>
<reference evidence="1 2" key="1">
    <citation type="journal article" date="2015" name="Genome Announc.">
        <title>Closed Genome Sequence of Octadecabacter temperatus SB1, the First Mesophilic Species of the Genus Octadecabacter.</title>
        <authorList>
            <person name="Voget S."/>
            <person name="Billerbeck S."/>
            <person name="Simon M."/>
            <person name="Daniel R."/>
        </authorList>
    </citation>
    <scope>NUCLEOTIDE SEQUENCE [LARGE SCALE GENOMIC DNA]</scope>
    <source>
        <strain evidence="1 2">SB1</strain>
    </source>
</reference>
<name>A0A0K0Y329_9RHOB</name>
<dbReference type="Proteomes" id="UP000067444">
    <property type="component" value="Chromosome"/>
</dbReference>
<proteinExistence type="predicted"/>
<dbReference type="Gene3D" id="2.160.20.160">
    <property type="match status" value="1"/>
</dbReference>
<dbReference type="Gene3D" id="3.90.930.1">
    <property type="match status" value="1"/>
</dbReference>
<dbReference type="STRING" id="1458307.OSB_07060"/>
<dbReference type="PATRIC" id="fig|1458307.3.peg.715"/>
<protein>
    <submittedName>
        <fullName evidence="1">Uncharacterized protein</fullName>
    </submittedName>
</protein>
<dbReference type="SUPFAM" id="SSF51120">
    <property type="entry name" value="beta-Roll"/>
    <property type="match status" value="1"/>
</dbReference>
<gene>
    <name evidence="1" type="ORF">OSB_07060</name>
</gene>
<evidence type="ECO:0000313" key="2">
    <source>
        <dbReference type="Proteomes" id="UP000067444"/>
    </source>
</evidence>
<dbReference type="InterPro" id="IPR010221">
    <property type="entry name" value="VCBS_dom"/>
</dbReference>
<dbReference type="NCBIfam" id="TIGR01965">
    <property type="entry name" value="VCBS_repeat"/>
    <property type="match status" value="1"/>
</dbReference>
<dbReference type="EMBL" id="CP012160">
    <property type="protein sequence ID" value="AKS45267.1"/>
    <property type="molecule type" value="Genomic_DNA"/>
</dbReference>
<keyword evidence="2" id="KW-1185">Reference proteome</keyword>
<accession>A0A0K0Y329</accession>
<dbReference type="InterPro" id="IPR011049">
    <property type="entry name" value="Serralysin-like_metalloprot_C"/>
</dbReference>
<dbReference type="PRINTS" id="PR00313">
    <property type="entry name" value="CABNDNGRPT"/>
</dbReference>
<dbReference type="KEGG" id="otm:OSB_07060"/>
<dbReference type="InterPro" id="IPR013783">
    <property type="entry name" value="Ig-like_fold"/>
</dbReference>
<organism evidence="1 2">
    <name type="scientific">Octadecabacter temperatus</name>
    <dbReference type="NCBI Taxonomy" id="1458307"/>
    <lineage>
        <taxon>Bacteria</taxon>
        <taxon>Pseudomonadati</taxon>
        <taxon>Pseudomonadota</taxon>
        <taxon>Alphaproteobacteria</taxon>
        <taxon>Rhodobacterales</taxon>
        <taxon>Roseobacteraceae</taxon>
        <taxon>Octadecabacter</taxon>
    </lineage>
</organism>
<sequence>MAFGHFVLLTQNYAGANLSSFTTFDTSELYTWSEITSYVDLDGFLVGQTTTFDDGRVRTTTINDGVVTNAEIIDPLNVAPWTTITTLYSDTTGLKTSQTLIMDDGRSITTSYADGVNATRTVSDVDNEYTWASKAQTFDSAGRLASVTFTYDNGRTAETDYVNGLRSQRTVTDLGDTANWATKVYTWDVMTGELLTITTTYDDSTVVVSGPKLGPLGQTITAFDTADIYTWDSRTSLYDATGVLDQRTFEYDDGRIKVTDFTDGVRSQINWTDADDVMAWSTHQLDYGVNGQLNSREVIYDDGRELTATYIDGVLASTTIDDVSNAYSWDTQVSTFDANGLIATKVVTRDDGITIESNYTDGVVQSRLLTDVLNAAVWNTIEKVYDTVSGALIYVETTLDDGTQTFEDVRGLEIVTGGTTDDVTEDEAATLVAAGTIDLVDDYRGATDFVTQTSVAGDNGLGLFTLLADGTWTYSATNNQVAIQSLEAGETLTDSFTAITTDGVETEVTVTIDGRTDSAPVYVGEAQIFLGVDNDHNGLHTFYFDILSLFTNDNNPFFLADASFSLDVGYIYGGTVGIWAAGDYDVTVVMQNNDLSASTTHVISFVVSLNYNYGDYYSRHIDLTDPLPGSSHADHLQYGVYAENVSLELFGGDDTVIFGHQAGAGYPDPGLIEVDAGAGSDTITFGSLGYYANILVDGGDGDDILAFDHLNYFDREVSGGYSVASIAGGDGDDILTFALGFGADSGTTDISGGNGNDIITFDNSISDWGIPTAAGATDFDVDGGAGDDTITFGDEVAYFAHDFDVYGGSGDDVISFGDNTGLSATEFEVDGGSGNNTITFGDVTYSNATSDIEIVTGDGNDTIVVGDAVIDSVVQFTIATGDGTNSVTIGDNYDALSITGGSGVDTISIGATSGTVPTLVSGGLGADVIQFGTGAGVLSIDLGDDTDVDTLTFGGTVRDATITNWDQGEDTINFAAQPGVIWTVSDNGGDRVFVSADGTQSFTVVGAAGVAGGDIVSGLEINQAPTFEGATTTLPNGVVGTGGAAYSQDLNALFADANSASGDSLTLSSSNLPTGFSLVGGVLSATNALTTAGDHTITILATDSLGATVSQNLSVSVAINNNYGDVSAPFYGGLYLTGTSLGDTMMFDQVEVEEGGFWSLISGAGADVISIASFDVDFYETGVSIDVGMGADAITLGSGIADLTVDLGADSESDALIFLGATGANTVINNWVNGDDTITFAGQTGNIWTVADVSGDAVFSTNGQSFTVTGAAGVAAADLVSGLEMNVAPTFTGATTILDSAAVGSLAPVSVYSQDLNTLFGDANAASGDTFTISATGLFSNFTLTNGVLTLTNPASPSAVGDHTIAVTATDLFGASVTQDVTVAVAHHHDYTNAGVPTYVSGSSLADTFTFGDNAGAINGTVAVLGGAGDDIITFGNDAGFDNGDVDVRGSSGNDTVTFGDNAGSDGGSIDIRTGSGVDTIIIGDNAAQNGGLVLIEAGLGDDAITFGSVAGSVVIYAGEGADTITFDGNVTGGSNSGVALGNPSGNLSLPYGDLAADTLIFNGTVEDFVIFNFESGLDTVDVLNEGAWFIASDDGTNTMLSDGVSDLTFMNITGLTDVADFLI</sequence>